<organism evidence="1 2">
    <name type="scientific">Bradyrhizobium barranii subsp. apii</name>
    <dbReference type="NCBI Taxonomy" id="2819348"/>
    <lineage>
        <taxon>Bacteria</taxon>
        <taxon>Pseudomonadati</taxon>
        <taxon>Pseudomonadota</taxon>
        <taxon>Alphaproteobacteria</taxon>
        <taxon>Hyphomicrobiales</taxon>
        <taxon>Nitrobacteraceae</taxon>
        <taxon>Bradyrhizobium</taxon>
        <taxon>Bradyrhizobium barranii</taxon>
    </lineage>
</organism>
<sequence length="252" mass="27774">MKSVGNGFRPSGGEIKSFAEYMENGFPNVEGWVHHGHGSMLSMIAEMQDGAEITGHVGEIGVYHGKLLIALAHLTAAGSKVTALDVYDDQAKNLDGAGVGSLARLRENIDRFGPPDRDYAFLQADSLALTSSDIVTLMRERGPFRMFSVDGCHTAEHTYNDLMTAQNLICPGGVIILDDFMQPHWPGVTEAVNLMFSRTVPRVWPFLYCFHKLYFVGAGWHAPFLTEVQRRFGNLPEARPVAMFGHTALALY</sequence>
<evidence type="ECO:0000313" key="2">
    <source>
        <dbReference type="Proteomes" id="UP000551709"/>
    </source>
</evidence>
<dbReference type="AlphaFoldDB" id="A0A8T5VIL0"/>
<keyword evidence="1" id="KW-0489">Methyltransferase</keyword>
<protein>
    <submittedName>
        <fullName evidence="1">Class I SAM-dependent methyltransferase</fullName>
    </submittedName>
</protein>
<gene>
    <name evidence="1" type="ORF">HAP41_0000006020</name>
</gene>
<name>A0A8T5VIL0_9BRAD</name>
<dbReference type="SUPFAM" id="SSF53335">
    <property type="entry name" value="S-adenosyl-L-methionine-dependent methyltransferases"/>
    <property type="match status" value="1"/>
</dbReference>
<evidence type="ECO:0000313" key="1">
    <source>
        <dbReference type="EMBL" id="UPT88636.1"/>
    </source>
</evidence>
<dbReference type="EMBL" id="CP096255">
    <property type="protein sequence ID" value="UPT88636.1"/>
    <property type="molecule type" value="Genomic_DNA"/>
</dbReference>
<dbReference type="RefSeq" id="WP_166104350.1">
    <property type="nucleotide sequence ID" value="NZ_CP096255.1"/>
</dbReference>
<dbReference type="GO" id="GO:0008168">
    <property type="term" value="F:methyltransferase activity"/>
    <property type="evidence" value="ECO:0007669"/>
    <property type="project" value="UniProtKB-KW"/>
</dbReference>
<dbReference type="Pfam" id="PF13578">
    <property type="entry name" value="Methyltransf_24"/>
    <property type="match status" value="1"/>
</dbReference>
<dbReference type="InterPro" id="IPR029063">
    <property type="entry name" value="SAM-dependent_MTases_sf"/>
</dbReference>
<keyword evidence="1" id="KW-0808">Transferase</keyword>
<dbReference type="Proteomes" id="UP000551709">
    <property type="component" value="Chromosome"/>
</dbReference>
<reference evidence="1" key="1">
    <citation type="journal article" date="2017" name="Syst. Appl. Microbiol.">
        <title>Soybeans inoculated with root zone soils of Canadian native legumes harbour diverse and novel Bradyrhizobium spp. that possess agricultural potential.</title>
        <authorList>
            <person name="Bromfield E.S.P."/>
            <person name="Cloutier S."/>
            <person name="Tambong J.T."/>
            <person name="Tran Thi T.V."/>
        </authorList>
    </citation>
    <scope>NUCLEOTIDE SEQUENCE</scope>
    <source>
        <strain evidence="1">1S5</strain>
    </source>
</reference>
<proteinExistence type="predicted"/>
<accession>A0A8T5VIL0</accession>
<reference evidence="1" key="2">
    <citation type="submission" date="2022-04" db="EMBL/GenBank/DDBJ databases">
        <authorList>
            <person name="Bromfield E.S.P."/>
            <person name="Cloutier S."/>
        </authorList>
    </citation>
    <scope>NUCLEOTIDE SEQUENCE</scope>
    <source>
        <strain evidence="1">1S5</strain>
    </source>
</reference>
<dbReference type="Gene3D" id="3.40.50.150">
    <property type="entry name" value="Vaccinia Virus protein VP39"/>
    <property type="match status" value="1"/>
</dbReference>
<dbReference type="GO" id="GO:0032259">
    <property type="term" value="P:methylation"/>
    <property type="evidence" value="ECO:0007669"/>
    <property type="project" value="UniProtKB-KW"/>
</dbReference>